<dbReference type="SUPFAM" id="SSF51246">
    <property type="entry name" value="Rudiment single hybrid motif"/>
    <property type="match status" value="1"/>
</dbReference>
<dbReference type="SMART" id="SM00878">
    <property type="entry name" value="Biotin_carb_C"/>
    <property type="match status" value="1"/>
</dbReference>
<dbReference type="Gene3D" id="3.30.1490.20">
    <property type="entry name" value="ATP-grasp fold, A domain"/>
    <property type="match status" value="1"/>
</dbReference>
<reference evidence="11 12" key="1">
    <citation type="submission" date="2020-04" db="EMBL/GenBank/DDBJ databases">
        <title>Novosphingobium sp. TW-4 isolated from soil.</title>
        <authorList>
            <person name="Dahal R.H."/>
            <person name="Chaudhary D.K."/>
        </authorList>
    </citation>
    <scope>NUCLEOTIDE SEQUENCE [LARGE SCALE GENOMIC DNA]</scope>
    <source>
        <strain evidence="11 12">TW-4</strain>
    </source>
</reference>
<dbReference type="InterPro" id="IPR011761">
    <property type="entry name" value="ATP-grasp"/>
</dbReference>
<dbReference type="InterPro" id="IPR005482">
    <property type="entry name" value="Biotin_COase_C"/>
</dbReference>
<dbReference type="InterPro" id="IPR034733">
    <property type="entry name" value="AcCoA_carboxyl_beta"/>
</dbReference>
<dbReference type="Gene3D" id="3.30.470.20">
    <property type="entry name" value="ATP-grasp fold, B domain"/>
    <property type="match status" value="1"/>
</dbReference>
<dbReference type="Pfam" id="PF02786">
    <property type="entry name" value="CPSase_L_D2"/>
    <property type="match status" value="1"/>
</dbReference>
<dbReference type="PROSITE" id="PS50975">
    <property type="entry name" value="ATP_GRASP"/>
    <property type="match status" value="1"/>
</dbReference>
<gene>
    <name evidence="11" type="ORF">HHL27_00655</name>
</gene>
<dbReference type="PROSITE" id="PS50968">
    <property type="entry name" value="BIOTINYL_LIPOYL"/>
    <property type="match status" value="1"/>
</dbReference>
<comment type="caution">
    <text evidence="11">The sequence shown here is derived from an EMBL/GenBank/DDBJ whole genome shotgun (WGS) entry which is preliminary data.</text>
</comment>
<dbReference type="PROSITE" id="PS00867">
    <property type="entry name" value="CPSASE_2"/>
    <property type="match status" value="1"/>
</dbReference>
<dbReference type="Gene3D" id="2.40.50.100">
    <property type="match status" value="1"/>
</dbReference>
<dbReference type="InterPro" id="IPR005481">
    <property type="entry name" value="BC-like_N"/>
</dbReference>
<comment type="cofactor">
    <cofactor evidence="1">
        <name>biotin</name>
        <dbReference type="ChEBI" id="CHEBI:57586"/>
    </cofactor>
</comment>
<dbReference type="EMBL" id="JABBGM010000001">
    <property type="protein sequence ID" value="NML92179.1"/>
    <property type="molecule type" value="Genomic_DNA"/>
</dbReference>
<dbReference type="RefSeq" id="WP_169491456.1">
    <property type="nucleotide sequence ID" value="NZ_JABBGM010000001.1"/>
</dbReference>
<dbReference type="SUPFAM" id="SSF52096">
    <property type="entry name" value="ClpP/crotonase"/>
    <property type="match status" value="2"/>
</dbReference>
<dbReference type="GO" id="GO:0005524">
    <property type="term" value="F:ATP binding"/>
    <property type="evidence" value="ECO:0007669"/>
    <property type="project" value="UniProtKB-UniRule"/>
</dbReference>
<dbReference type="Gene3D" id="3.90.226.10">
    <property type="entry name" value="2-enoyl-CoA Hydratase, Chain A, domain 1"/>
    <property type="match status" value="2"/>
</dbReference>
<dbReference type="GO" id="GO:0046872">
    <property type="term" value="F:metal ion binding"/>
    <property type="evidence" value="ECO:0007669"/>
    <property type="project" value="InterPro"/>
</dbReference>
<keyword evidence="2" id="KW-0436">Ligase</keyword>
<dbReference type="InterPro" id="IPR051602">
    <property type="entry name" value="ACC_Biotin_Carboxylase"/>
</dbReference>
<keyword evidence="5" id="KW-0092">Biotin</keyword>
<sequence>MASKVLIANRGEIAIRIARTAAERGIATVMVHPADDAASAHVTAGDLARELPGQGVAAYRDQAALIAIAVSEGCDLVHPGYGFLSENAAFARACAEAGLVFVGPSPETLDLFGDKAAARALAARCGVPTLPGSQEAVTLDEARVFLATHGAVMLKALAGGGGRGMRAVERAEDLDEAFARASSEAQAAFGDGRLYVEVLMARARHVEVQVVGDGSGAVHHLWDRECSLQRQRQKLVEIAPAIGIGADVRAAILDAALALARAARYRGIGTFEFLVDADGGTALPFVFIEANPRIQVEHTVTEEVTGLDLVATQFALAQGASLDALGLQAVADRAPDGVAIQLRINMETIDAQGQARPTGGTIARYEMPTGRGVRVDDYGRSGYAPSPRYDSLLAKLIVRAPDFAAAVAKAGRALDGCRIEGLGTNLELLKALIARPEVAEGAFDTRFVERHVAELVATAGQYAPAAGSAPDPLAVLSARAAQARPVTTMASPVPEGHAAVRAPMVGTLVSVLVEVGDVVRKGQTLAVIEALKMEHAITAPVAGAVAAVLHAGGDVVTEDALLATLLPDEDAHEDEDVPVDIDTHAPRADLDRVRAMHAHVSDAGRAEIVAKRHAKGKRTARENIADLCDPGSFLEYGPLVTAGRRYEDTPDDIDRRLIKTASDGLVMGIGRVNGDAFGPERSRCVAMSYDYTVLAGTQGHKNHVKTDRMLEVARNARLPVVFYTEGGGGRSGGASPGDPTPPPTTVGGLKYRTWAHMGKLSGLVPLVGIASGFCFAGNAVLLAMCDVIIATRDSSLGIGGPAMIEGGGLGVFAPEEVGPVSVQAPNGVIDIVVEDEAEATAMARKYLSYFQGRIESWQDADQSPLRHAIPENRRAAYDVRRIIETLADVGSVLELRRDFARSMVTALARIEGRPVGVIANNCASPTGGAVDSDGADKAARFMQLCNAFDIPVITLIDVPGNMVGPEAERTATIRHCGRLYVIGANLQVPMFSVVLRKAYGLGAMAMSAGSLDSPLFTVAWPTGEFAGMGIEGEIKLGRRAELAAIADLDQRRARYEELLAGAYAWSSAANGATVFEFDDVIDPADTRHWLAMGLEAVAGRPARTGKVQPWIDTW</sequence>
<dbReference type="Gene3D" id="3.40.50.20">
    <property type="match status" value="1"/>
</dbReference>
<dbReference type="InterPro" id="IPR011053">
    <property type="entry name" value="Single_hybrid_motif"/>
</dbReference>
<proteinExistence type="predicted"/>
<dbReference type="CDD" id="cd06850">
    <property type="entry name" value="biotinyl_domain"/>
    <property type="match status" value="1"/>
</dbReference>
<dbReference type="PROSITE" id="PS50989">
    <property type="entry name" value="COA_CT_CTER"/>
    <property type="match status" value="1"/>
</dbReference>
<dbReference type="InterPro" id="IPR011763">
    <property type="entry name" value="COA_CT_C"/>
</dbReference>
<name>A0A7Y0BKQ8_9SPHN</name>
<evidence type="ECO:0000256" key="2">
    <source>
        <dbReference type="ARBA" id="ARBA00022598"/>
    </source>
</evidence>
<dbReference type="PANTHER" id="PTHR48095:SF5">
    <property type="entry name" value="BLL7292 PROTEIN"/>
    <property type="match status" value="1"/>
</dbReference>
<dbReference type="SUPFAM" id="SSF51230">
    <property type="entry name" value="Single hybrid motif"/>
    <property type="match status" value="1"/>
</dbReference>
<dbReference type="PANTHER" id="PTHR48095">
    <property type="entry name" value="PYRUVATE CARBOXYLASE SUBUNIT A"/>
    <property type="match status" value="1"/>
</dbReference>
<feature type="domain" description="Biotin carboxylation" evidence="9">
    <location>
        <begin position="1"/>
        <end position="453"/>
    </location>
</feature>
<evidence type="ECO:0000259" key="7">
    <source>
        <dbReference type="PROSITE" id="PS50968"/>
    </source>
</evidence>
<evidence type="ECO:0000313" key="12">
    <source>
        <dbReference type="Proteomes" id="UP000583556"/>
    </source>
</evidence>
<dbReference type="GO" id="GO:0016874">
    <property type="term" value="F:ligase activity"/>
    <property type="evidence" value="ECO:0007669"/>
    <property type="project" value="UniProtKB-KW"/>
</dbReference>
<dbReference type="SUPFAM" id="SSF56059">
    <property type="entry name" value="Glutathione synthetase ATP-binding domain-like"/>
    <property type="match status" value="1"/>
</dbReference>
<evidence type="ECO:0000256" key="4">
    <source>
        <dbReference type="ARBA" id="ARBA00022840"/>
    </source>
</evidence>
<dbReference type="FunFam" id="2.40.50.100:FF:000003">
    <property type="entry name" value="Acetyl-CoA carboxylase biotin carboxyl carrier protein"/>
    <property type="match status" value="1"/>
</dbReference>
<keyword evidence="12" id="KW-1185">Reference proteome</keyword>
<dbReference type="InterPro" id="IPR016185">
    <property type="entry name" value="PreATP-grasp_dom_sf"/>
</dbReference>
<dbReference type="InterPro" id="IPR013815">
    <property type="entry name" value="ATP_grasp_subdomain_1"/>
</dbReference>
<dbReference type="InterPro" id="IPR011764">
    <property type="entry name" value="Biotin_carboxylation_dom"/>
</dbReference>
<dbReference type="InterPro" id="IPR000089">
    <property type="entry name" value="Biotin_lipoyl"/>
</dbReference>
<evidence type="ECO:0000259" key="10">
    <source>
        <dbReference type="PROSITE" id="PS50989"/>
    </source>
</evidence>
<dbReference type="SUPFAM" id="SSF52440">
    <property type="entry name" value="PreATP-grasp domain"/>
    <property type="match status" value="1"/>
</dbReference>
<feature type="domain" description="CoA carboxyltransferase C-terminal" evidence="10">
    <location>
        <begin position="860"/>
        <end position="1104"/>
    </location>
</feature>
<feature type="domain" description="Lipoyl-binding" evidence="7">
    <location>
        <begin position="486"/>
        <end position="566"/>
    </location>
</feature>
<dbReference type="AlphaFoldDB" id="A0A7Y0BKQ8"/>
<organism evidence="11 12">
    <name type="scientific">Novosphingobium olei</name>
    <dbReference type="NCBI Taxonomy" id="2728851"/>
    <lineage>
        <taxon>Bacteria</taxon>
        <taxon>Pseudomonadati</taxon>
        <taxon>Pseudomonadota</taxon>
        <taxon>Alphaproteobacteria</taxon>
        <taxon>Sphingomonadales</taxon>
        <taxon>Sphingomonadaceae</taxon>
        <taxon>Novosphingobium</taxon>
    </lineage>
</organism>
<protein>
    <submittedName>
        <fullName evidence="11">Carbamoyl-phosphate synthase large subunit</fullName>
    </submittedName>
</protein>
<keyword evidence="3 6" id="KW-0547">Nucleotide-binding</keyword>
<dbReference type="PROSITE" id="PS50979">
    <property type="entry name" value="BC"/>
    <property type="match status" value="1"/>
</dbReference>
<dbReference type="InterPro" id="IPR005479">
    <property type="entry name" value="CPAse_ATP-bd"/>
</dbReference>
<evidence type="ECO:0000256" key="5">
    <source>
        <dbReference type="ARBA" id="ARBA00023267"/>
    </source>
</evidence>
<dbReference type="Pfam" id="PF00364">
    <property type="entry name" value="Biotin_lipoyl"/>
    <property type="match status" value="1"/>
</dbReference>
<evidence type="ECO:0000259" key="9">
    <source>
        <dbReference type="PROSITE" id="PS50979"/>
    </source>
</evidence>
<evidence type="ECO:0000256" key="3">
    <source>
        <dbReference type="ARBA" id="ARBA00022741"/>
    </source>
</evidence>
<evidence type="ECO:0000256" key="1">
    <source>
        <dbReference type="ARBA" id="ARBA00001953"/>
    </source>
</evidence>
<dbReference type="Proteomes" id="UP000583556">
    <property type="component" value="Unassembled WGS sequence"/>
</dbReference>
<feature type="domain" description="ATP-grasp" evidence="8">
    <location>
        <begin position="119"/>
        <end position="318"/>
    </location>
</feature>
<accession>A0A7Y0BKQ8</accession>
<evidence type="ECO:0000259" key="8">
    <source>
        <dbReference type="PROSITE" id="PS50975"/>
    </source>
</evidence>
<dbReference type="Pfam" id="PF01039">
    <property type="entry name" value="Carboxyl_trans"/>
    <property type="match status" value="1"/>
</dbReference>
<dbReference type="Pfam" id="PF02785">
    <property type="entry name" value="Biotin_carb_C"/>
    <property type="match status" value="1"/>
</dbReference>
<dbReference type="InterPro" id="IPR029045">
    <property type="entry name" value="ClpP/crotonase-like_dom_sf"/>
</dbReference>
<evidence type="ECO:0000313" key="11">
    <source>
        <dbReference type="EMBL" id="NML92179.1"/>
    </source>
</evidence>
<keyword evidence="4 6" id="KW-0067">ATP-binding</keyword>
<dbReference type="InterPro" id="IPR011054">
    <property type="entry name" value="Rudment_hybrid_motif"/>
</dbReference>
<dbReference type="Pfam" id="PF00289">
    <property type="entry name" value="Biotin_carb_N"/>
    <property type="match status" value="1"/>
</dbReference>
<evidence type="ECO:0000256" key="6">
    <source>
        <dbReference type="PROSITE-ProRule" id="PRU00409"/>
    </source>
</evidence>